<proteinExistence type="predicted"/>
<protein>
    <submittedName>
        <fullName evidence="1">Uncharacterized protein</fullName>
    </submittedName>
</protein>
<comment type="caution">
    <text evidence="1">The sequence shown here is derived from an EMBL/GenBank/DDBJ whole genome shotgun (WGS) entry which is preliminary data.</text>
</comment>
<dbReference type="AlphaFoldDB" id="A0A392V2S8"/>
<evidence type="ECO:0000313" key="1">
    <source>
        <dbReference type="EMBL" id="MCI82556.1"/>
    </source>
</evidence>
<feature type="non-terminal residue" evidence="1">
    <location>
        <position position="42"/>
    </location>
</feature>
<reference evidence="1 2" key="1">
    <citation type="journal article" date="2018" name="Front. Plant Sci.">
        <title>Red Clover (Trifolium pratense) and Zigzag Clover (T. medium) - A Picture of Genomic Similarities and Differences.</title>
        <authorList>
            <person name="Dluhosova J."/>
            <person name="Istvanek J."/>
            <person name="Nedelnik J."/>
            <person name="Repkova J."/>
        </authorList>
    </citation>
    <scope>NUCLEOTIDE SEQUENCE [LARGE SCALE GENOMIC DNA]</scope>
    <source>
        <strain evidence="2">cv. 10/8</strain>
        <tissue evidence="1">Leaf</tissue>
    </source>
</reference>
<accession>A0A392V2S8</accession>
<name>A0A392V2S8_9FABA</name>
<dbReference type="EMBL" id="LXQA011046473">
    <property type="protein sequence ID" value="MCI82556.1"/>
    <property type="molecule type" value="Genomic_DNA"/>
</dbReference>
<keyword evidence="2" id="KW-1185">Reference proteome</keyword>
<organism evidence="1 2">
    <name type="scientific">Trifolium medium</name>
    <dbReference type="NCBI Taxonomy" id="97028"/>
    <lineage>
        <taxon>Eukaryota</taxon>
        <taxon>Viridiplantae</taxon>
        <taxon>Streptophyta</taxon>
        <taxon>Embryophyta</taxon>
        <taxon>Tracheophyta</taxon>
        <taxon>Spermatophyta</taxon>
        <taxon>Magnoliopsida</taxon>
        <taxon>eudicotyledons</taxon>
        <taxon>Gunneridae</taxon>
        <taxon>Pentapetalae</taxon>
        <taxon>rosids</taxon>
        <taxon>fabids</taxon>
        <taxon>Fabales</taxon>
        <taxon>Fabaceae</taxon>
        <taxon>Papilionoideae</taxon>
        <taxon>50 kb inversion clade</taxon>
        <taxon>NPAAA clade</taxon>
        <taxon>Hologalegina</taxon>
        <taxon>IRL clade</taxon>
        <taxon>Trifolieae</taxon>
        <taxon>Trifolium</taxon>
    </lineage>
</organism>
<evidence type="ECO:0000313" key="2">
    <source>
        <dbReference type="Proteomes" id="UP000265520"/>
    </source>
</evidence>
<dbReference type="Proteomes" id="UP000265520">
    <property type="component" value="Unassembled WGS sequence"/>
</dbReference>
<sequence length="42" mass="4485">MGDNDSDNAIVESVTETIQEKDVITNAEASVPIQNVVPNTPE</sequence>